<evidence type="ECO:0000313" key="2">
    <source>
        <dbReference type="EMBL" id="THU95334.1"/>
    </source>
</evidence>
<evidence type="ECO:0000313" key="3">
    <source>
        <dbReference type="Proteomes" id="UP000297245"/>
    </source>
</evidence>
<keyword evidence="3" id="KW-1185">Reference proteome</keyword>
<feature type="region of interest" description="Disordered" evidence="1">
    <location>
        <begin position="1"/>
        <end position="58"/>
    </location>
</feature>
<accession>A0A4S8LZY2</accession>
<dbReference type="Proteomes" id="UP000297245">
    <property type="component" value="Unassembled WGS sequence"/>
</dbReference>
<name>A0A4S8LZY2_DENBC</name>
<reference evidence="2 3" key="1">
    <citation type="journal article" date="2019" name="Nat. Ecol. Evol.">
        <title>Megaphylogeny resolves global patterns of mushroom evolution.</title>
        <authorList>
            <person name="Varga T."/>
            <person name="Krizsan K."/>
            <person name="Foldi C."/>
            <person name="Dima B."/>
            <person name="Sanchez-Garcia M."/>
            <person name="Sanchez-Ramirez S."/>
            <person name="Szollosi G.J."/>
            <person name="Szarkandi J.G."/>
            <person name="Papp V."/>
            <person name="Albert L."/>
            <person name="Andreopoulos W."/>
            <person name="Angelini C."/>
            <person name="Antonin V."/>
            <person name="Barry K.W."/>
            <person name="Bougher N.L."/>
            <person name="Buchanan P."/>
            <person name="Buyck B."/>
            <person name="Bense V."/>
            <person name="Catcheside P."/>
            <person name="Chovatia M."/>
            <person name="Cooper J."/>
            <person name="Damon W."/>
            <person name="Desjardin D."/>
            <person name="Finy P."/>
            <person name="Geml J."/>
            <person name="Haridas S."/>
            <person name="Hughes K."/>
            <person name="Justo A."/>
            <person name="Karasinski D."/>
            <person name="Kautmanova I."/>
            <person name="Kiss B."/>
            <person name="Kocsube S."/>
            <person name="Kotiranta H."/>
            <person name="LaButti K.M."/>
            <person name="Lechner B.E."/>
            <person name="Liimatainen K."/>
            <person name="Lipzen A."/>
            <person name="Lukacs Z."/>
            <person name="Mihaltcheva S."/>
            <person name="Morgado L.N."/>
            <person name="Niskanen T."/>
            <person name="Noordeloos M.E."/>
            <person name="Ohm R.A."/>
            <person name="Ortiz-Santana B."/>
            <person name="Ovrebo C."/>
            <person name="Racz N."/>
            <person name="Riley R."/>
            <person name="Savchenko A."/>
            <person name="Shiryaev A."/>
            <person name="Soop K."/>
            <person name="Spirin V."/>
            <person name="Szebenyi C."/>
            <person name="Tomsovsky M."/>
            <person name="Tulloss R.E."/>
            <person name="Uehling J."/>
            <person name="Grigoriev I.V."/>
            <person name="Vagvolgyi C."/>
            <person name="Papp T."/>
            <person name="Martin F.M."/>
            <person name="Miettinen O."/>
            <person name="Hibbett D.S."/>
            <person name="Nagy L.G."/>
        </authorList>
    </citation>
    <scope>NUCLEOTIDE SEQUENCE [LARGE SCALE GENOMIC DNA]</scope>
    <source>
        <strain evidence="2 3">CBS 962.96</strain>
    </source>
</reference>
<sequence>MEGPADAEKEGPATGAEKPATGVETEGPATGVEMEGPATGVETERPATGVETEGSAETEWLACALTEGPTGTEMEGLAGAEPEGPSEMEVGLACVDVERPGTELATRGLSTDARLAVSGLFGFEPVGSTDIGSTFGLRVFRRRSIISVTIVAAPSCGYPGLVHSLGNEPCVNRNTRMFQRRQGRLRGGKKLEKTIEEDWVLPSWSAVINQFGQRDDTVQNKF</sequence>
<gene>
    <name evidence="2" type="ORF">K435DRAFT_839558</name>
</gene>
<protein>
    <submittedName>
        <fullName evidence="2">Uncharacterized protein</fullName>
    </submittedName>
</protein>
<organism evidence="2 3">
    <name type="scientific">Dendrothele bispora (strain CBS 962.96)</name>
    <dbReference type="NCBI Taxonomy" id="1314807"/>
    <lineage>
        <taxon>Eukaryota</taxon>
        <taxon>Fungi</taxon>
        <taxon>Dikarya</taxon>
        <taxon>Basidiomycota</taxon>
        <taxon>Agaricomycotina</taxon>
        <taxon>Agaricomycetes</taxon>
        <taxon>Agaricomycetidae</taxon>
        <taxon>Agaricales</taxon>
        <taxon>Agaricales incertae sedis</taxon>
        <taxon>Dendrothele</taxon>
    </lineage>
</organism>
<proteinExistence type="predicted"/>
<evidence type="ECO:0000256" key="1">
    <source>
        <dbReference type="SAM" id="MobiDB-lite"/>
    </source>
</evidence>
<dbReference type="AlphaFoldDB" id="A0A4S8LZY2"/>
<dbReference type="EMBL" id="ML179202">
    <property type="protein sequence ID" value="THU95334.1"/>
    <property type="molecule type" value="Genomic_DNA"/>
</dbReference>
<feature type="compositionally biased region" description="Basic and acidic residues" evidence="1">
    <location>
        <begin position="1"/>
        <end position="11"/>
    </location>
</feature>